<dbReference type="CDD" id="cd04651">
    <property type="entry name" value="LbH_G1P_AT_C"/>
    <property type="match status" value="1"/>
</dbReference>
<evidence type="ECO:0000313" key="12">
    <source>
        <dbReference type="Proteomes" id="UP000725649"/>
    </source>
</evidence>
<evidence type="ECO:0000313" key="11">
    <source>
        <dbReference type="EMBL" id="MBE6420981.1"/>
    </source>
</evidence>
<keyword evidence="3 11" id="KW-0808">Transferase</keyword>
<protein>
    <submittedName>
        <fullName evidence="11">Glucose-1-phosphate adenylyltransferase</fullName>
        <ecNumber evidence="11">2.7.7.27</ecNumber>
    </submittedName>
</protein>
<keyword evidence="7" id="KW-0320">Glycogen biosynthesis</keyword>
<reference evidence="11" key="1">
    <citation type="submission" date="2019-04" db="EMBL/GenBank/DDBJ databases">
        <title>Evolution of Biomass-Degrading Anaerobic Consortia Revealed by Metagenomics.</title>
        <authorList>
            <person name="Peng X."/>
        </authorList>
    </citation>
    <scope>NUCLEOTIDE SEQUENCE</scope>
    <source>
        <strain evidence="11">SIG66</strain>
    </source>
</reference>
<evidence type="ECO:0000259" key="10">
    <source>
        <dbReference type="Pfam" id="PF24894"/>
    </source>
</evidence>
<dbReference type="GO" id="GO:0005978">
    <property type="term" value="P:glycogen biosynthetic process"/>
    <property type="evidence" value="ECO:0007669"/>
    <property type="project" value="UniProtKB-KW"/>
</dbReference>
<dbReference type="InterPro" id="IPR011831">
    <property type="entry name" value="ADP-Glc_PPase"/>
</dbReference>
<evidence type="ECO:0000259" key="9">
    <source>
        <dbReference type="Pfam" id="PF00483"/>
    </source>
</evidence>
<dbReference type="SUPFAM" id="SSF51161">
    <property type="entry name" value="Trimeric LpxA-like enzymes"/>
    <property type="match status" value="1"/>
</dbReference>
<evidence type="ECO:0000256" key="8">
    <source>
        <dbReference type="ARBA" id="ARBA00023277"/>
    </source>
</evidence>
<comment type="caution">
    <text evidence="11">The sequence shown here is derived from an EMBL/GenBank/DDBJ whole genome shotgun (WGS) entry which is preliminary data.</text>
</comment>
<feature type="domain" description="Nucleotidyl transferase" evidence="9">
    <location>
        <begin position="5"/>
        <end position="273"/>
    </location>
</feature>
<dbReference type="PANTHER" id="PTHR43523:SF2">
    <property type="entry name" value="GLUCOSE-1-PHOSPHATE ADENYLYLTRANSFERASE"/>
    <property type="match status" value="1"/>
</dbReference>
<dbReference type="Proteomes" id="UP000725649">
    <property type="component" value="Unassembled WGS sequence"/>
</dbReference>
<dbReference type="PROSITE" id="PS00810">
    <property type="entry name" value="ADP_GLC_PYROPHOSPH_3"/>
    <property type="match status" value="1"/>
</dbReference>
<keyword evidence="8" id="KW-0119">Carbohydrate metabolism</keyword>
<dbReference type="SUPFAM" id="SSF53448">
    <property type="entry name" value="Nucleotide-diphospho-sugar transferases"/>
    <property type="match status" value="1"/>
</dbReference>
<dbReference type="NCBIfam" id="NF002023">
    <property type="entry name" value="PRK00844.1"/>
    <property type="match status" value="1"/>
</dbReference>
<keyword evidence="4 11" id="KW-0548">Nucleotidyltransferase</keyword>
<dbReference type="InterPro" id="IPR005835">
    <property type="entry name" value="NTP_transferase_dom"/>
</dbReference>
<evidence type="ECO:0000256" key="3">
    <source>
        <dbReference type="ARBA" id="ARBA00022679"/>
    </source>
</evidence>
<dbReference type="Gene3D" id="2.160.10.10">
    <property type="entry name" value="Hexapeptide repeat proteins"/>
    <property type="match status" value="1"/>
</dbReference>
<evidence type="ECO:0000256" key="1">
    <source>
        <dbReference type="ARBA" id="ARBA00010443"/>
    </source>
</evidence>
<organism evidence="11 12">
    <name type="scientific">Candidatus Avelusimicrobium gallicola</name>
    <dbReference type="NCBI Taxonomy" id="2562704"/>
    <lineage>
        <taxon>Bacteria</taxon>
        <taxon>Pseudomonadati</taxon>
        <taxon>Elusimicrobiota</taxon>
        <taxon>Elusimicrobia</taxon>
        <taxon>Elusimicrobiales</taxon>
        <taxon>Elusimicrobiaceae</taxon>
        <taxon>Candidatus Avelusimicrobium</taxon>
    </lineage>
</organism>
<keyword evidence="5" id="KW-0547">Nucleotide-binding</keyword>
<keyword evidence="2" id="KW-0321">Glycogen metabolism</keyword>
<dbReference type="EC" id="2.7.7.27" evidence="11"/>
<name>A0A928DPX1_9BACT</name>
<dbReference type="PROSITE" id="PS00809">
    <property type="entry name" value="ADP_GLC_PYROPHOSPH_2"/>
    <property type="match status" value="1"/>
</dbReference>
<evidence type="ECO:0000256" key="7">
    <source>
        <dbReference type="ARBA" id="ARBA00023056"/>
    </source>
</evidence>
<evidence type="ECO:0000256" key="2">
    <source>
        <dbReference type="ARBA" id="ARBA00022600"/>
    </source>
</evidence>
<dbReference type="InterPro" id="IPR011004">
    <property type="entry name" value="Trimer_LpxA-like_sf"/>
</dbReference>
<dbReference type="GO" id="GO:0008878">
    <property type="term" value="F:glucose-1-phosphate adenylyltransferase activity"/>
    <property type="evidence" value="ECO:0007669"/>
    <property type="project" value="UniProtKB-EC"/>
</dbReference>
<dbReference type="InterPro" id="IPR029044">
    <property type="entry name" value="Nucleotide-diphossugar_trans"/>
</dbReference>
<proteinExistence type="inferred from homology"/>
<dbReference type="Gene3D" id="3.90.550.10">
    <property type="entry name" value="Spore Coat Polysaccharide Biosynthesis Protein SpsA, Chain A"/>
    <property type="match status" value="1"/>
</dbReference>
<evidence type="ECO:0000256" key="6">
    <source>
        <dbReference type="ARBA" id="ARBA00022840"/>
    </source>
</evidence>
<dbReference type="EMBL" id="SUVG01000003">
    <property type="protein sequence ID" value="MBE6420981.1"/>
    <property type="molecule type" value="Genomic_DNA"/>
</dbReference>
<dbReference type="InterPro" id="IPR005836">
    <property type="entry name" value="ADP_Glu_pyroP_CS"/>
</dbReference>
<dbReference type="AlphaFoldDB" id="A0A928DPX1"/>
<dbReference type="Pfam" id="PF24894">
    <property type="entry name" value="Hexapep_GlmU"/>
    <property type="match status" value="1"/>
</dbReference>
<dbReference type="InterPro" id="IPR056818">
    <property type="entry name" value="GlmU/GlgC-like_hexapep"/>
</dbReference>
<sequence>MKILGMIMAGGKGERLYPLTKDRSKPSVPFGGKYRIVDFVLSNFVNSGIFSSYVLVQYLSQSLIEYLRTSWRSEGIIGDHFLTCVPPQMRLGEIWYRGTADSVRQNINLVKDFAPDLVAIFGADHIYRMDIRQMIDFHLKNKADVTVAANTVSIQEATAFGVLGVNKEGRIVQFDEKPANPTPIPGNPKAAFASMGNYIFNTDVLLQVLQKRFCDVPALDFGKHILPKILTDYRTFAYDFQSQVLPGAKPYEEQGYWRDVGTIESFWQTNMDMLGPTPKLDLNNPAWPINTTLNRVPATKYLGGTVTNSIVGAGCVIHPKAKIKNCVISDSVIIGEGVEMEGCVIMDNCEIKAGAKLKKVIMDRFNTIAPKQTIGINVEADAQKYYIDPSGIVVIPRGKNKFL</sequence>
<dbReference type="GO" id="GO:0005524">
    <property type="term" value="F:ATP binding"/>
    <property type="evidence" value="ECO:0007669"/>
    <property type="project" value="UniProtKB-KW"/>
</dbReference>
<dbReference type="CDD" id="cd02508">
    <property type="entry name" value="ADP_Glucose_PP"/>
    <property type="match status" value="1"/>
</dbReference>
<evidence type="ECO:0000256" key="5">
    <source>
        <dbReference type="ARBA" id="ARBA00022741"/>
    </source>
</evidence>
<dbReference type="PANTHER" id="PTHR43523">
    <property type="entry name" value="GLUCOSE-1-PHOSPHATE ADENYLYLTRANSFERASE-RELATED"/>
    <property type="match status" value="1"/>
</dbReference>
<keyword evidence="6" id="KW-0067">ATP-binding</keyword>
<gene>
    <name evidence="11" type="ORF">E7027_02410</name>
</gene>
<evidence type="ECO:0000256" key="4">
    <source>
        <dbReference type="ARBA" id="ARBA00022695"/>
    </source>
</evidence>
<feature type="domain" description="Glucose-1-phosphate adenylyltransferase/Bifunctional protein GlmU-like C-terminal hexapeptide" evidence="10">
    <location>
        <begin position="303"/>
        <end position="395"/>
    </location>
</feature>
<accession>A0A928DPX1</accession>
<comment type="similarity">
    <text evidence="1">Belongs to the bacterial/plant glucose-1-phosphate adenylyltransferase family.</text>
</comment>
<dbReference type="Pfam" id="PF00483">
    <property type="entry name" value="NTP_transferase"/>
    <property type="match status" value="1"/>
</dbReference>